<evidence type="ECO:0000256" key="6">
    <source>
        <dbReference type="SAM" id="SignalP"/>
    </source>
</evidence>
<comment type="similarity">
    <text evidence="2">Belongs to the adrenomedullin family.</text>
</comment>
<evidence type="ECO:0000313" key="7">
    <source>
        <dbReference type="Ensembl" id="ENSECRP00000008593.1"/>
    </source>
</evidence>
<dbReference type="Pfam" id="PF00214">
    <property type="entry name" value="Calc_CGRP_IAPP"/>
    <property type="match status" value="1"/>
</dbReference>
<dbReference type="GeneTree" id="ENSGT00940000154380"/>
<dbReference type="OrthoDB" id="9907777at2759"/>
<gene>
    <name evidence="7" type="primary">ADM2</name>
</gene>
<dbReference type="InterPro" id="IPR051665">
    <property type="entry name" value="Adrenomedullin-reg_peptide"/>
</dbReference>
<accession>A0A8C4RY91</accession>
<keyword evidence="8" id="KW-1185">Reference proteome</keyword>
<comment type="subcellular location">
    <subcellularLocation>
        <location evidence="1">Secreted</location>
    </subcellularLocation>
</comment>
<dbReference type="PANTHER" id="PTHR23414:SF2">
    <property type="entry name" value="PROTEIN ADM2"/>
    <property type="match status" value="1"/>
</dbReference>
<proteinExistence type="inferred from homology"/>
<organism evidence="7 8">
    <name type="scientific">Erpetoichthys calabaricus</name>
    <name type="common">Rope fish</name>
    <name type="synonym">Calamoichthys calabaricus</name>
    <dbReference type="NCBI Taxonomy" id="27687"/>
    <lineage>
        <taxon>Eukaryota</taxon>
        <taxon>Metazoa</taxon>
        <taxon>Chordata</taxon>
        <taxon>Craniata</taxon>
        <taxon>Vertebrata</taxon>
        <taxon>Euteleostomi</taxon>
        <taxon>Actinopterygii</taxon>
        <taxon>Polypteriformes</taxon>
        <taxon>Polypteridae</taxon>
        <taxon>Erpetoichthys</taxon>
    </lineage>
</organism>
<dbReference type="Ensembl" id="ENSECRT00000008738.1">
    <property type="protein sequence ID" value="ENSECRP00000008593.1"/>
    <property type="gene ID" value="ENSECRG00000005762.1"/>
</dbReference>
<keyword evidence="5" id="KW-1015">Disulfide bond</keyword>
<evidence type="ECO:0000256" key="5">
    <source>
        <dbReference type="ARBA" id="ARBA00023157"/>
    </source>
</evidence>
<protein>
    <submittedName>
        <fullName evidence="7">Adrenomedullin 2</fullName>
    </submittedName>
</protein>
<reference evidence="7" key="1">
    <citation type="submission" date="2021-06" db="EMBL/GenBank/DDBJ databases">
        <authorList>
            <consortium name="Wellcome Sanger Institute Data Sharing"/>
        </authorList>
    </citation>
    <scope>NUCLEOTIDE SEQUENCE [LARGE SCALE GENOMIC DNA]</scope>
</reference>
<reference evidence="7" key="3">
    <citation type="submission" date="2025-09" db="UniProtKB">
        <authorList>
            <consortium name="Ensembl"/>
        </authorList>
    </citation>
    <scope>IDENTIFICATION</scope>
</reference>
<dbReference type="PANTHER" id="PTHR23414">
    <property type="entry name" value="ADRENOMEDULLIN, ADM"/>
    <property type="match status" value="1"/>
</dbReference>
<dbReference type="GO" id="GO:0005179">
    <property type="term" value="F:hormone activity"/>
    <property type="evidence" value="ECO:0007669"/>
    <property type="project" value="InterPro"/>
</dbReference>
<dbReference type="Proteomes" id="UP000694620">
    <property type="component" value="Chromosome 1"/>
</dbReference>
<evidence type="ECO:0000256" key="3">
    <source>
        <dbReference type="ARBA" id="ARBA00022525"/>
    </source>
</evidence>
<evidence type="ECO:0000256" key="1">
    <source>
        <dbReference type="ARBA" id="ARBA00004613"/>
    </source>
</evidence>
<name>A0A8C4RY91_ERPCA</name>
<feature type="signal peptide" evidence="6">
    <location>
        <begin position="1"/>
        <end position="23"/>
    </location>
</feature>
<dbReference type="GO" id="GO:0005576">
    <property type="term" value="C:extracellular region"/>
    <property type="evidence" value="ECO:0007669"/>
    <property type="project" value="UniProtKB-SubCell"/>
</dbReference>
<sequence length="172" mass="19546">MQSLFPVAMCCISLLLFLQQPLALPVTKSHARNRFHALQIVDVPVENENPSSGTFPAYENSLMIMAKPKNWKHRLDIKAENLRIFKEGRNRLHHQNDIPNLDGMDIEKQKVSRGRRHAHPGSRGHHPQLMRVGCVLGTCQVQNLSHRLWQLIGQSGREDSSPVNPRSPHSYG</sequence>
<dbReference type="GO" id="GO:0010460">
    <property type="term" value="P:positive regulation of heart rate"/>
    <property type="evidence" value="ECO:0007669"/>
    <property type="project" value="TreeGrafter"/>
</dbReference>
<keyword evidence="4 6" id="KW-0732">Signal</keyword>
<evidence type="ECO:0000256" key="2">
    <source>
        <dbReference type="ARBA" id="ARBA00010575"/>
    </source>
</evidence>
<evidence type="ECO:0000256" key="4">
    <source>
        <dbReference type="ARBA" id="ARBA00022729"/>
    </source>
</evidence>
<feature type="chain" id="PRO_5034879615" evidence="6">
    <location>
        <begin position="24"/>
        <end position="172"/>
    </location>
</feature>
<dbReference type="GO" id="GO:0007189">
    <property type="term" value="P:adenylate cyclase-activating G protein-coupled receptor signaling pathway"/>
    <property type="evidence" value="ECO:0007669"/>
    <property type="project" value="TreeGrafter"/>
</dbReference>
<reference evidence="7" key="2">
    <citation type="submission" date="2025-08" db="UniProtKB">
        <authorList>
            <consortium name="Ensembl"/>
        </authorList>
    </citation>
    <scope>IDENTIFICATION</scope>
</reference>
<evidence type="ECO:0000313" key="8">
    <source>
        <dbReference type="Proteomes" id="UP000694620"/>
    </source>
</evidence>
<dbReference type="AlphaFoldDB" id="A0A8C4RY91"/>
<dbReference type="GO" id="GO:0003073">
    <property type="term" value="P:regulation of systemic arterial blood pressure"/>
    <property type="evidence" value="ECO:0007669"/>
    <property type="project" value="TreeGrafter"/>
</dbReference>
<dbReference type="InterPro" id="IPR021116">
    <property type="entry name" value="Calcitonin/adrenomedullin"/>
</dbReference>
<keyword evidence="3" id="KW-0964">Secreted</keyword>